<dbReference type="EMBL" id="JAZHRV010000001">
    <property type="protein sequence ID" value="MEH2556368.1"/>
    <property type="molecule type" value="Genomic_DNA"/>
</dbReference>
<accession>A0ABU8BCU8</accession>
<dbReference type="SUPFAM" id="SSF51905">
    <property type="entry name" value="FAD/NAD(P)-binding domain"/>
    <property type="match status" value="1"/>
</dbReference>
<dbReference type="PANTHER" id="PTHR43539">
    <property type="entry name" value="FLAVIN-BINDING MONOOXYGENASE-LIKE PROTEIN (AFU_ORTHOLOGUE AFUA_4G09220)"/>
    <property type="match status" value="1"/>
</dbReference>
<evidence type="ECO:0000256" key="1">
    <source>
        <dbReference type="ARBA" id="ARBA00023002"/>
    </source>
</evidence>
<dbReference type="PANTHER" id="PTHR43539:SF91">
    <property type="entry name" value="FAD-DEPENDENT URATE HYDROXYLASE"/>
    <property type="match status" value="1"/>
</dbReference>
<dbReference type="InterPro" id="IPR036188">
    <property type="entry name" value="FAD/NAD-bd_sf"/>
</dbReference>
<keyword evidence="3" id="KW-1185">Reference proteome</keyword>
<comment type="caution">
    <text evidence="2">The sequence shown here is derived from an EMBL/GenBank/DDBJ whole genome shotgun (WGS) entry which is preliminary data.</text>
</comment>
<dbReference type="InterPro" id="IPR050982">
    <property type="entry name" value="Auxin_biosynth/cation_transpt"/>
</dbReference>
<dbReference type="EC" id="1.14.13.113" evidence="2"/>
<gene>
    <name evidence="2" type="ORF">V1286_003897</name>
</gene>
<evidence type="ECO:0000313" key="2">
    <source>
        <dbReference type="EMBL" id="MEH2556368.1"/>
    </source>
</evidence>
<sequence>MDYGARHLGKVDRIDLVGIALHERAVARDLEILGVPAANWPAKIEDATGQPVLDVLVVGAGMNGIAAAGSLMFKGIRNIAVVERSRPGQEGPWLTFARMDTLRSPKTLTGPALGVPSLTFRAWYEAKYGLNAWETLYKIHNRTWVEYLSWLQKVLALPVRHGAALEALEPAGAFVQAMLNEDGVRRNLLARRVVLATGRAGAGGVFWPDFIDRGLVPDLAAHTNDDIDFAALRGKSIAILGGGASAWDNAATALERGAARVDMYVRRPYLPQVNKGRGSAFPGFLHGWSSLPDAERWATMVYLNDLQAPVPHETVNRTTRLSNFHIHFRTGIETASRADGKVAMKIAGRDETRTHDFLIVGTGFNVDPALIPELASYASNIATWYDRYQPAPDLRRRDLEQFPYLGPGFELTEKTPGSEPTLSQIHLVNFGAHASHAGIASDIPGVNIAAERVASAIVTSLFREDIDHMRRKVEAYNEPELAGTRFFVPESERS</sequence>
<protein>
    <submittedName>
        <fullName evidence="2">Cation diffusion facilitator CzcD-associated flavoprotein CzcO</fullName>
        <ecNumber evidence="2">1.14.13.113</ecNumber>
    </submittedName>
</protein>
<keyword evidence="1 2" id="KW-0560">Oxidoreductase</keyword>
<reference evidence="2 3" key="1">
    <citation type="submission" date="2024-02" db="EMBL/GenBank/DDBJ databases">
        <title>Adaptive strategies in a cosmopolitan and abundant soil bacterium.</title>
        <authorList>
            <person name="Carini P."/>
        </authorList>
    </citation>
    <scope>NUCLEOTIDE SEQUENCE [LARGE SCALE GENOMIC DNA]</scope>
    <source>
        <strain evidence="2 3">AZCC 1608</strain>
    </source>
</reference>
<proteinExistence type="predicted"/>
<dbReference type="Gene3D" id="3.50.50.60">
    <property type="entry name" value="FAD/NAD(P)-binding domain"/>
    <property type="match status" value="1"/>
</dbReference>
<organism evidence="2 3">
    <name type="scientific">Bradyrhizobium algeriense</name>
    <dbReference type="NCBI Taxonomy" id="634784"/>
    <lineage>
        <taxon>Bacteria</taxon>
        <taxon>Pseudomonadati</taxon>
        <taxon>Pseudomonadota</taxon>
        <taxon>Alphaproteobacteria</taxon>
        <taxon>Hyphomicrobiales</taxon>
        <taxon>Nitrobacteraceae</taxon>
        <taxon>Bradyrhizobium</taxon>
    </lineage>
</organism>
<dbReference type="Proteomes" id="UP001364224">
    <property type="component" value="Unassembled WGS sequence"/>
</dbReference>
<dbReference type="GO" id="GO:0102099">
    <property type="term" value="F:FAD-dependent urate hydroxylase activity"/>
    <property type="evidence" value="ECO:0007669"/>
    <property type="project" value="UniProtKB-EC"/>
</dbReference>
<evidence type="ECO:0000313" key="3">
    <source>
        <dbReference type="Proteomes" id="UP001364224"/>
    </source>
</evidence>
<name>A0ABU8BCU8_9BRAD</name>
<dbReference type="Pfam" id="PF13738">
    <property type="entry name" value="Pyr_redox_3"/>
    <property type="match status" value="1"/>
</dbReference>